<dbReference type="GO" id="GO:0004674">
    <property type="term" value="F:protein serine/threonine kinase activity"/>
    <property type="evidence" value="ECO:0007669"/>
    <property type="project" value="UniProtKB-KW"/>
</dbReference>
<comment type="catalytic activity">
    <reaction evidence="11">
        <text>L-seryl-[protein] + ATP = O-phospho-L-seryl-[protein] + ADP + H(+)</text>
        <dbReference type="Rhea" id="RHEA:17989"/>
        <dbReference type="Rhea" id="RHEA-COMP:9863"/>
        <dbReference type="Rhea" id="RHEA-COMP:11604"/>
        <dbReference type="ChEBI" id="CHEBI:15378"/>
        <dbReference type="ChEBI" id="CHEBI:29999"/>
        <dbReference type="ChEBI" id="CHEBI:30616"/>
        <dbReference type="ChEBI" id="CHEBI:83421"/>
        <dbReference type="ChEBI" id="CHEBI:456216"/>
        <dbReference type="EC" id="2.7.11.1"/>
    </reaction>
</comment>
<keyword evidence="8" id="KW-0067">ATP-binding</keyword>
<keyword evidence="6" id="KW-0547">Nucleotide-binding</keyword>
<evidence type="ECO:0000313" key="14">
    <source>
        <dbReference type="Proteomes" id="UP000594468"/>
    </source>
</evidence>
<evidence type="ECO:0000256" key="3">
    <source>
        <dbReference type="ARBA" id="ARBA00022527"/>
    </source>
</evidence>
<dbReference type="InterPro" id="IPR000687">
    <property type="entry name" value="RIO_kinase"/>
</dbReference>
<evidence type="ECO:0000256" key="4">
    <source>
        <dbReference type="ARBA" id="ARBA00022679"/>
    </source>
</evidence>
<dbReference type="KEGG" id="pmet:G4Y79_11185"/>
<comment type="similarity">
    <text evidence="1">Belongs to the protein kinase superfamily. RIO-type Ser/Thr kinase family.</text>
</comment>
<organism evidence="13 14">
    <name type="scientific">Phototrophicus methaneseepsis</name>
    <dbReference type="NCBI Taxonomy" id="2710758"/>
    <lineage>
        <taxon>Bacteria</taxon>
        <taxon>Bacillati</taxon>
        <taxon>Chloroflexota</taxon>
        <taxon>Candidatus Thermofontia</taxon>
        <taxon>Phototrophicales</taxon>
        <taxon>Phototrophicaceae</taxon>
        <taxon>Phototrophicus</taxon>
    </lineage>
</organism>
<comment type="catalytic activity">
    <reaction evidence="10">
        <text>L-threonyl-[protein] + ATP = O-phospho-L-threonyl-[protein] + ADP + H(+)</text>
        <dbReference type="Rhea" id="RHEA:46608"/>
        <dbReference type="Rhea" id="RHEA-COMP:11060"/>
        <dbReference type="Rhea" id="RHEA-COMP:11605"/>
        <dbReference type="ChEBI" id="CHEBI:15378"/>
        <dbReference type="ChEBI" id="CHEBI:30013"/>
        <dbReference type="ChEBI" id="CHEBI:30616"/>
        <dbReference type="ChEBI" id="CHEBI:61977"/>
        <dbReference type="ChEBI" id="CHEBI:456216"/>
        <dbReference type="EC" id="2.7.11.1"/>
    </reaction>
</comment>
<dbReference type="SMART" id="SM00090">
    <property type="entry name" value="RIO"/>
    <property type="match status" value="1"/>
</dbReference>
<dbReference type="Gene3D" id="3.30.200.20">
    <property type="entry name" value="Phosphorylase Kinase, domain 1"/>
    <property type="match status" value="1"/>
</dbReference>
<dbReference type="InterPro" id="IPR000719">
    <property type="entry name" value="Prot_kinase_dom"/>
</dbReference>
<protein>
    <recommendedName>
        <fullName evidence="2">non-specific serine/threonine protein kinase</fullName>
        <ecNumber evidence="2">2.7.11.1</ecNumber>
    </recommendedName>
</protein>
<dbReference type="EMBL" id="CP062983">
    <property type="protein sequence ID" value="QPC84903.1"/>
    <property type="molecule type" value="Genomic_DNA"/>
</dbReference>
<proteinExistence type="inferred from homology"/>
<dbReference type="Gene3D" id="1.10.510.10">
    <property type="entry name" value="Transferase(Phosphotransferase) domain 1"/>
    <property type="match status" value="1"/>
</dbReference>
<sequence>MPNMNNYLDEYDDYLEQFDPMQNDRQARRKRKAKPRHQPKKAEQAIIEEIADTSGTLEGGFETTYQPSRYEEGWLLDSVRSFYEQALITDVVSKVKGGKEASVYRCLAHDSVEKTYLAAKVYRPRMFRQLRNDAMYREGRTLLNADGKEITDRDKREMRAMKVKSGFGQQMSHTSWLMYELNTLESLYAAGAAVPKPYASAMNALLMSYIGDENMPAPPLNDVLLEQDEAYELFDEAMRNIKIMLSQGIVHGDLSAYNILYWDGQITLIDFPQVSQVESNPNAEFILQRDITRVCDYFIKQGVDCDADQLSRDLWEAYGPVRDTINYNE</sequence>
<keyword evidence="3" id="KW-0723">Serine/threonine-protein kinase</keyword>
<evidence type="ECO:0000256" key="2">
    <source>
        <dbReference type="ARBA" id="ARBA00012513"/>
    </source>
</evidence>
<evidence type="ECO:0000259" key="12">
    <source>
        <dbReference type="PROSITE" id="PS50011"/>
    </source>
</evidence>
<dbReference type="GO" id="GO:0046872">
    <property type="term" value="F:metal ion binding"/>
    <property type="evidence" value="ECO:0007669"/>
    <property type="project" value="UniProtKB-KW"/>
</dbReference>
<dbReference type="EC" id="2.7.11.1" evidence="2"/>
<dbReference type="Pfam" id="PF01163">
    <property type="entry name" value="RIO1"/>
    <property type="match status" value="1"/>
</dbReference>
<reference evidence="13 14" key="1">
    <citation type="submission" date="2020-02" db="EMBL/GenBank/DDBJ databases">
        <authorList>
            <person name="Zheng R.K."/>
            <person name="Sun C.M."/>
        </authorList>
    </citation>
    <scope>NUCLEOTIDE SEQUENCE [LARGE SCALE GENOMIC DNA]</scope>
    <source>
        <strain evidence="14">rifampicinis</strain>
    </source>
</reference>
<name>A0A7S8EDC9_9CHLR</name>
<keyword evidence="7" id="KW-0418">Kinase</keyword>
<dbReference type="SUPFAM" id="SSF56112">
    <property type="entry name" value="Protein kinase-like (PK-like)"/>
    <property type="match status" value="1"/>
</dbReference>
<evidence type="ECO:0000256" key="11">
    <source>
        <dbReference type="ARBA" id="ARBA00048679"/>
    </source>
</evidence>
<evidence type="ECO:0000256" key="8">
    <source>
        <dbReference type="ARBA" id="ARBA00022840"/>
    </source>
</evidence>
<evidence type="ECO:0000256" key="10">
    <source>
        <dbReference type="ARBA" id="ARBA00047899"/>
    </source>
</evidence>
<dbReference type="RefSeq" id="WP_195172966.1">
    <property type="nucleotide sequence ID" value="NZ_CP062983.1"/>
</dbReference>
<evidence type="ECO:0000313" key="13">
    <source>
        <dbReference type="EMBL" id="QPC84903.1"/>
    </source>
</evidence>
<evidence type="ECO:0000256" key="9">
    <source>
        <dbReference type="ARBA" id="ARBA00022842"/>
    </source>
</evidence>
<keyword evidence="5" id="KW-0479">Metal-binding</keyword>
<dbReference type="InterPro" id="IPR011009">
    <property type="entry name" value="Kinase-like_dom_sf"/>
</dbReference>
<dbReference type="InterPro" id="IPR018934">
    <property type="entry name" value="RIO_dom"/>
</dbReference>
<accession>A0A7S8EDC9</accession>
<dbReference type="PROSITE" id="PS50011">
    <property type="entry name" value="PROTEIN_KINASE_DOM"/>
    <property type="match status" value="1"/>
</dbReference>
<evidence type="ECO:0000256" key="6">
    <source>
        <dbReference type="ARBA" id="ARBA00022741"/>
    </source>
</evidence>
<feature type="domain" description="Protein kinase" evidence="12">
    <location>
        <begin position="89"/>
        <end position="329"/>
    </location>
</feature>
<dbReference type="PANTHER" id="PTHR45723">
    <property type="entry name" value="SERINE/THREONINE-PROTEIN KINASE RIO1"/>
    <property type="match status" value="1"/>
</dbReference>
<evidence type="ECO:0000256" key="1">
    <source>
        <dbReference type="ARBA" id="ARBA00009196"/>
    </source>
</evidence>
<dbReference type="InterPro" id="IPR051272">
    <property type="entry name" value="RIO-type_Ser/Thr_kinase"/>
</dbReference>
<gene>
    <name evidence="13" type="ORF">G4Y79_11185</name>
</gene>
<keyword evidence="14" id="KW-1185">Reference proteome</keyword>
<dbReference type="AlphaFoldDB" id="A0A7S8EDC9"/>
<dbReference type="Proteomes" id="UP000594468">
    <property type="component" value="Chromosome"/>
</dbReference>
<evidence type="ECO:0000256" key="7">
    <source>
        <dbReference type="ARBA" id="ARBA00022777"/>
    </source>
</evidence>
<keyword evidence="4" id="KW-0808">Transferase</keyword>
<evidence type="ECO:0000256" key="5">
    <source>
        <dbReference type="ARBA" id="ARBA00022723"/>
    </source>
</evidence>
<dbReference type="GO" id="GO:0005524">
    <property type="term" value="F:ATP binding"/>
    <property type="evidence" value="ECO:0007669"/>
    <property type="project" value="UniProtKB-KW"/>
</dbReference>
<keyword evidence="9" id="KW-0460">Magnesium</keyword>